<feature type="region of interest" description="Disordered" evidence="12">
    <location>
        <begin position="29"/>
        <end position="53"/>
    </location>
</feature>
<comment type="similarity">
    <text evidence="4">Belongs to the ECSIT family.</text>
</comment>
<dbReference type="GO" id="GO:0007178">
    <property type="term" value="P:cell surface receptor protein serine/threonine kinase signaling pathway"/>
    <property type="evidence" value="ECO:0007669"/>
    <property type="project" value="TreeGrafter"/>
</dbReference>
<organism evidence="14 15">
    <name type="scientific">Adineta steineri</name>
    <dbReference type="NCBI Taxonomy" id="433720"/>
    <lineage>
        <taxon>Eukaryota</taxon>
        <taxon>Metazoa</taxon>
        <taxon>Spiralia</taxon>
        <taxon>Gnathifera</taxon>
        <taxon>Rotifera</taxon>
        <taxon>Eurotatoria</taxon>
        <taxon>Bdelloidea</taxon>
        <taxon>Adinetida</taxon>
        <taxon>Adinetidae</taxon>
        <taxon>Adineta</taxon>
    </lineage>
</organism>
<keyword evidence="7" id="KW-0399">Innate immunity</keyword>
<keyword evidence="10" id="KW-0496">Mitochondrion</keyword>
<evidence type="ECO:0000256" key="2">
    <source>
        <dbReference type="ARBA" id="ARBA00004173"/>
    </source>
</evidence>
<dbReference type="GO" id="GO:0045087">
    <property type="term" value="P:innate immune response"/>
    <property type="evidence" value="ECO:0007669"/>
    <property type="project" value="UniProtKB-KW"/>
</dbReference>
<dbReference type="AlphaFoldDB" id="A0A813YMD9"/>
<evidence type="ECO:0000256" key="9">
    <source>
        <dbReference type="ARBA" id="ARBA00022946"/>
    </source>
</evidence>
<evidence type="ECO:0000259" key="13">
    <source>
        <dbReference type="SMART" id="SM01284"/>
    </source>
</evidence>
<dbReference type="InterPro" id="IPR046448">
    <property type="entry name" value="ECSIT_N"/>
</dbReference>
<evidence type="ECO:0000256" key="10">
    <source>
        <dbReference type="ARBA" id="ARBA00023128"/>
    </source>
</evidence>
<comment type="caution">
    <text evidence="14">The sequence shown here is derived from an EMBL/GenBank/DDBJ whole genome shotgun (WGS) entry which is preliminary data.</text>
</comment>
<reference evidence="14" key="1">
    <citation type="submission" date="2021-02" db="EMBL/GenBank/DDBJ databases">
        <authorList>
            <person name="Nowell W R."/>
        </authorList>
    </citation>
    <scope>NUCLEOTIDE SEQUENCE</scope>
</reference>
<dbReference type="PANTHER" id="PTHR13113:SF1">
    <property type="entry name" value="EVOLUTIONARILY CONSERVED SIGNALING INTERMEDIATE IN TOLL PATHWAY, MITOCHONDRIAL"/>
    <property type="match status" value="1"/>
</dbReference>
<evidence type="ECO:0000256" key="3">
    <source>
        <dbReference type="ARBA" id="ARBA00004496"/>
    </source>
</evidence>
<comment type="subcellular location">
    <subcellularLocation>
        <location evidence="3">Cytoplasm</location>
    </subcellularLocation>
    <subcellularLocation>
        <location evidence="2">Mitochondrion</location>
    </subcellularLocation>
    <subcellularLocation>
        <location evidence="1">Nucleus</location>
    </subcellularLocation>
</comment>
<dbReference type="EMBL" id="CAJNOE010000086">
    <property type="protein sequence ID" value="CAF0886738.1"/>
    <property type="molecule type" value="Genomic_DNA"/>
</dbReference>
<dbReference type="Proteomes" id="UP000663860">
    <property type="component" value="Unassembled WGS sequence"/>
</dbReference>
<keyword evidence="9" id="KW-0809">Transit peptide</keyword>
<accession>A0A813YMD9</accession>
<feature type="domain" description="ECSIT C-terminal" evidence="13">
    <location>
        <begin position="274"/>
        <end position="399"/>
    </location>
</feature>
<proteinExistence type="inferred from homology"/>
<dbReference type="Pfam" id="PF14784">
    <property type="entry name" value="ECSIT_C"/>
    <property type="match status" value="1"/>
</dbReference>
<protein>
    <recommendedName>
        <fullName evidence="5">Evolutionarily conserved signaling intermediate in Toll pathway, mitochondrial</fullName>
    </recommendedName>
</protein>
<keyword evidence="6" id="KW-0963">Cytoplasm</keyword>
<evidence type="ECO:0000256" key="12">
    <source>
        <dbReference type="SAM" id="MobiDB-lite"/>
    </source>
</evidence>
<evidence type="ECO:0000313" key="15">
    <source>
        <dbReference type="Proteomes" id="UP000663860"/>
    </source>
</evidence>
<dbReference type="GO" id="GO:0005634">
    <property type="term" value="C:nucleus"/>
    <property type="evidence" value="ECO:0007669"/>
    <property type="project" value="UniProtKB-SubCell"/>
</dbReference>
<evidence type="ECO:0000256" key="6">
    <source>
        <dbReference type="ARBA" id="ARBA00022490"/>
    </source>
</evidence>
<dbReference type="SMART" id="SM01284">
    <property type="entry name" value="ECSIT_Cterm"/>
    <property type="match status" value="1"/>
</dbReference>
<evidence type="ECO:0000256" key="11">
    <source>
        <dbReference type="ARBA" id="ARBA00023242"/>
    </source>
</evidence>
<sequence>MLFRLQPSISLVFRRIPIFQTRIYASSTAPRSDDDWEQQEQNTNDKTQENTQDDEANIASMIGPYISTKQVAFHTGQFDSEHIKKKNKQAFLDVIEAYKIQFPNRRGHVEFIRAALRRMKDFGVERDSDSYKKLLSVFPVGPYRHQSMIQVSVRFWPKQNETASAIVSAMESHGIPPDLEVVHMLREIFGPWAHPVRRFARFLYWAPKFINKNPYPIPWELPDDERVLAKLALQRMTSTVDMETKIVDIHSSTDTSSDIEHPAGEHSWLMYTHTPKQIKLTSTLSTDRPIYIEGPFGVYLRKKQLKYFVLRADPSSEYWQKKKDLEKFNTDDVTNLRSPFQPGSSLYIPPSVHELDDGIILSLCIIGKPFTSLINCWLDHLRRHHMSSLNRIAVVDKTKLTEDKQIDRFYTSNLAGTPEFTIHHDTKRLAEEPKPWWFKDETDDKEQ</sequence>
<evidence type="ECO:0000313" key="14">
    <source>
        <dbReference type="EMBL" id="CAF0886738.1"/>
    </source>
</evidence>
<name>A0A813YMD9_9BILA</name>
<evidence type="ECO:0000256" key="5">
    <source>
        <dbReference type="ARBA" id="ARBA00019998"/>
    </source>
</evidence>
<keyword evidence="8" id="KW-0391">Immunity</keyword>
<keyword evidence="11" id="KW-0539">Nucleus</keyword>
<evidence type="ECO:0000256" key="4">
    <source>
        <dbReference type="ARBA" id="ARBA00007674"/>
    </source>
</evidence>
<dbReference type="Pfam" id="PF06239">
    <property type="entry name" value="ECSIT_N"/>
    <property type="match status" value="1"/>
</dbReference>
<dbReference type="InterPro" id="IPR029342">
    <property type="entry name" value="ECIST_C"/>
</dbReference>
<dbReference type="GO" id="GO:0005739">
    <property type="term" value="C:mitochondrion"/>
    <property type="evidence" value="ECO:0007669"/>
    <property type="project" value="UniProtKB-SubCell"/>
</dbReference>
<dbReference type="PANTHER" id="PTHR13113">
    <property type="entry name" value="ECSIT EVOLUTIONARILY CONSERVED SIGNALING INTERMEDIATE IN TOLL PATHWAYS"/>
    <property type="match status" value="1"/>
</dbReference>
<dbReference type="InterPro" id="IPR010418">
    <property type="entry name" value="ECSIT"/>
</dbReference>
<gene>
    <name evidence="14" type="ORF">IZO911_LOCUS11492</name>
</gene>
<evidence type="ECO:0000256" key="8">
    <source>
        <dbReference type="ARBA" id="ARBA00022859"/>
    </source>
</evidence>
<evidence type="ECO:0000256" key="1">
    <source>
        <dbReference type="ARBA" id="ARBA00004123"/>
    </source>
</evidence>
<evidence type="ECO:0000256" key="7">
    <source>
        <dbReference type="ARBA" id="ARBA00022588"/>
    </source>
</evidence>